<evidence type="ECO:0000313" key="1">
    <source>
        <dbReference type="EMBL" id="PWB74720.1"/>
    </source>
</evidence>
<dbReference type="Gene3D" id="2.40.360.20">
    <property type="match status" value="1"/>
</dbReference>
<dbReference type="InterPro" id="IPR021457">
    <property type="entry name" value="DUF3108"/>
</dbReference>
<dbReference type="Proteomes" id="UP000250918">
    <property type="component" value="Unassembled WGS sequence"/>
</dbReference>
<dbReference type="AlphaFoldDB" id="A0A855X9V6"/>
<proteinExistence type="predicted"/>
<name>A0A855X9V6_9BACT</name>
<comment type="caution">
    <text evidence="1">The sequence shown here is derived from an EMBL/GenBank/DDBJ whole genome shotgun (WGS) entry which is preliminary data.</text>
</comment>
<evidence type="ECO:0008006" key="3">
    <source>
        <dbReference type="Google" id="ProtNLM"/>
    </source>
</evidence>
<organism evidence="1 2">
    <name type="scientific">candidate division GN15 bacterium</name>
    <dbReference type="NCBI Taxonomy" id="2072418"/>
    <lineage>
        <taxon>Bacteria</taxon>
        <taxon>candidate division GN15</taxon>
    </lineage>
</organism>
<protein>
    <recommendedName>
        <fullName evidence="3">DUF3108 domain-containing protein</fullName>
    </recommendedName>
</protein>
<dbReference type="Pfam" id="PF11306">
    <property type="entry name" value="DUF3108"/>
    <property type="match status" value="1"/>
</dbReference>
<evidence type="ECO:0000313" key="2">
    <source>
        <dbReference type="Proteomes" id="UP000250918"/>
    </source>
</evidence>
<dbReference type="EMBL" id="PQAP01000023">
    <property type="protein sequence ID" value="PWB74720.1"/>
    <property type="molecule type" value="Genomic_DNA"/>
</dbReference>
<sequence>MKRFARKHPVWFRSILVLTLLVSVLVVVYFVTAASGEADTGSIRPDTITDPSKAQRVIDNTSFGVGEKLTFDINYGFINAGSATMEVKRLIEYQGRPCYLIQTTAQSNSFFSSFYRVEDSVESITDAVGIFSWWFQKNLNEGSYKARRVCSFDQPNQRVVEGKDTISVAPFVQDALSTLFYVRTQKLEVGKSVYLDNYVDGKAYKLEVKVLRKETVKVDAGSFDCIVVEPLTSSVGVFKHEGRLTVWLTDDRLKMPVLMKSKVLVGSISAELIDFKLGEIQEL</sequence>
<reference evidence="1 2" key="1">
    <citation type="journal article" date="2018" name="ISME J.">
        <title>A methanotrophic archaeon couples anaerobic oxidation of methane to Fe(III) reduction.</title>
        <authorList>
            <person name="Cai C."/>
            <person name="Leu A.O."/>
            <person name="Xie G.J."/>
            <person name="Guo J."/>
            <person name="Feng Y."/>
            <person name="Zhao J.X."/>
            <person name="Tyson G.W."/>
            <person name="Yuan Z."/>
            <person name="Hu S."/>
        </authorList>
    </citation>
    <scope>NUCLEOTIDE SEQUENCE [LARGE SCALE GENOMIC DNA]</scope>
    <source>
        <strain evidence="1">FeB_12</strain>
    </source>
</reference>
<accession>A0A855X9V6</accession>
<gene>
    <name evidence="1" type="ORF">C3F09_03260</name>
</gene>